<gene>
    <name evidence="1" type="ORF">B9479_002446</name>
</gene>
<keyword evidence="2" id="KW-1185">Reference proteome</keyword>
<reference evidence="1 2" key="1">
    <citation type="submission" date="2017-05" db="EMBL/GenBank/DDBJ databases">
        <title>The Genome Sequence of Tsuchiyaea wingfieldii DSM 27421.</title>
        <authorList>
            <person name="Cuomo C."/>
            <person name="Passer A."/>
            <person name="Billmyre B."/>
            <person name="Heitman J."/>
        </authorList>
    </citation>
    <scope>NUCLEOTIDE SEQUENCE [LARGE SCALE GENOMIC DNA]</scope>
    <source>
        <strain evidence="1 2">DSM 27421</strain>
    </source>
</reference>
<organism evidence="1 2">
    <name type="scientific">Cryptococcus floricola</name>
    <dbReference type="NCBI Taxonomy" id="2591691"/>
    <lineage>
        <taxon>Eukaryota</taxon>
        <taxon>Fungi</taxon>
        <taxon>Dikarya</taxon>
        <taxon>Basidiomycota</taxon>
        <taxon>Agaricomycotina</taxon>
        <taxon>Tremellomycetes</taxon>
        <taxon>Tremellales</taxon>
        <taxon>Cryptococcaceae</taxon>
        <taxon>Cryptococcus</taxon>
    </lineage>
</organism>
<evidence type="ECO:0000313" key="2">
    <source>
        <dbReference type="Proteomes" id="UP000322245"/>
    </source>
</evidence>
<protein>
    <submittedName>
        <fullName evidence="1">Uncharacterized protein</fullName>
    </submittedName>
</protein>
<dbReference type="AlphaFoldDB" id="A0A5D3B3K6"/>
<proteinExistence type="predicted"/>
<sequence>MSQSLSYYTEQSWTADDLTADELPKAQSTSLGGVETIEFEDDFSRWPSTGQPGPLTTAFVLVGSQYDPETKKLTRTSVTAARMFGEDDPPDVYTDVIDAANKVDETVWNRLVKRSENKDGEGWFESCLTTDSVEPLFKEQSRLAKEIQTDHPGVEMVPIESDYFEKLPK</sequence>
<accession>A0A5D3B3K6</accession>
<evidence type="ECO:0000313" key="1">
    <source>
        <dbReference type="EMBL" id="TYJ56836.1"/>
    </source>
</evidence>
<name>A0A5D3B3K6_9TREE</name>
<dbReference type="EMBL" id="NIDF01000019">
    <property type="protein sequence ID" value="TYJ56836.1"/>
    <property type="molecule type" value="Genomic_DNA"/>
</dbReference>
<comment type="caution">
    <text evidence="1">The sequence shown here is derived from an EMBL/GenBank/DDBJ whole genome shotgun (WGS) entry which is preliminary data.</text>
</comment>
<dbReference type="Proteomes" id="UP000322245">
    <property type="component" value="Unassembled WGS sequence"/>
</dbReference>